<dbReference type="Pfam" id="PF00271">
    <property type="entry name" value="Helicase_C"/>
    <property type="match status" value="1"/>
</dbReference>
<dbReference type="InterPro" id="IPR014001">
    <property type="entry name" value="Helicase_ATP-bd"/>
</dbReference>
<dbReference type="SUPFAM" id="SSF52540">
    <property type="entry name" value="P-loop containing nucleoside triphosphate hydrolases"/>
    <property type="match status" value="1"/>
</dbReference>
<dbReference type="Gene3D" id="3.40.50.300">
    <property type="entry name" value="P-loop containing nucleotide triphosphate hydrolases"/>
    <property type="match status" value="2"/>
</dbReference>
<dbReference type="Pfam" id="PF12796">
    <property type="entry name" value="Ank_2"/>
    <property type="match status" value="1"/>
</dbReference>
<dbReference type="GO" id="GO:0016787">
    <property type="term" value="F:hydrolase activity"/>
    <property type="evidence" value="ECO:0007669"/>
    <property type="project" value="UniProtKB-KW"/>
</dbReference>
<dbReference type="Pfam" id="PF00270">
    <property type="entry name" value="DEAD"/>
    <property type="match status" value="1"/>
</dbReference>
<evidence type="ECO:0000256" key="5">
    <source>
        <dbReference type="ARBA" id="ARBA00022884"/>
    </source>
</evidence>
<dbReference type="InterPro" id="IPR048333">
    <property type="entry name" value="HA2_WH"/>
</dbReference>
<dbReference type="InterPro" id="IPR002110">
    <property type="entry name" value="Ankyrin_rpt"/>
</dbReference>
<dbReference type="PROSITE" id="PS51194">
    <property type="entry name" value="HELICASE_CTER"/>
    <property type="match status" value="1"/>
</dbReference>
<feature type="region of interest" description="Disordered" evidence="8">
    <location>
        <begin position="1147"/>
        <end position="1171"/>
    </location>
</feature>
<keyword evidence="1" id="KW-0547">Nucleotide-binding</keyword>
<keyword evidence="2 11" id="KW-0378">Hydrolase</keyword>
<dbReference type="PANTHER" id="PTHR18934:SF213">
    <property type="entry name" value="3'-5' RNA HELICASE YTHDC2"/>
    <property type="match status" value="1"/>
</dbReference>
<dbReference type="InterPro" id="IPR011709">
    <property type="entry name" value="DEAD-box_helicase_OB_fold"/>
</dbReference>
<feature type="region of interest" description="Disordered" evidence="8">
    <location>
        <begin position="1003"/>
        <end position="1030"/>
    </location>
</feature>
<feature type="region of interest" description="Disordered" evidence="8">
    <location>
        <begin position="358"/>
        <end position="383"/>
    </location>
</feature>
<gene>
    <name evidence="11" type="ORF">COCSUDRAFT_57746</name>
</gene>
<dbReference type="GO" id="GO:0005524">
    <property type="term" value="F:ATP binding"/>
    <property type="evidence" value="ECO:0007669"/>
    <property type="project" value="UniProtKB-KW"/>
</dbReference>
<dbReference type="GO" id="GO:0004386">
    <property type="term" value="F:helicase activity"/>
    <property type="evidence" value="ECO:0007669"/>
    <property type="project" value="UniProtKB-KW"/>
</dbReference>
<protein>
    <submittedName>
        <fullName evidence="11">P-loop containing nucleoside triphosphate hydrolase protein</fullName>
    </submittedName>
</protein>
<keyword evidence="12" id="KW-1185">Reference proteome</keyword>
<dbReference type="InterPro" id="IPR027417">
    <property type="entry name" value="P-loop_NTPase"/>
</dbReference>
<dbReference type="PROSITE" id="PS50297">
    <property type="entry name" value="ANK_REP_REGION"/>
    <property type="match status" value="1"/>
</dbReference>
<evidence type="ECO:0000259" key="10">
    <source>
        <dbReference type="PROSITE" id="PS51194"/>
    </source>
</evidence>
<dbReference type="Pfam" id="PF07717">
    <property type="entry name" value="OB_NTP_bind"/>
    <property type="match status" value="1"/>
</dbReference>
<dbReference type="eggNOG" id="KOG0920">
    <property type="taxonomic scope" value="Eukaryota"/>
</dbReference>
<dbReference type="RefSeq" id="XP_005645146.1">
    <property type="nucleotide sequence ID" value="XM_005645089.1"/>
</dbReference>
<keyword evidence="5" id="KW-0694">RNA-binding</keyword>
<dbReference type="PROSITE" id="PS51192">
    <property type="entry name" value="HELICASE_ATP_BIND_1"/>
    <property type="match status" value="1"/>
</dbReference>
<dbReference type="InterPro" id="IPR036770">
    <property type="entry name" value="Ankyrin_rpt-contain_sf"/>
</dbReference>
<dbReference type="InterPro" id="IPR007502">
    <property type="entry name" value="Helicase-assoc_dom"/>
</dbReference>
<dbReference type="InterPro" id="IPR001374">
    <property type="entry name" value="R3H_dom"/>
</dbReference>
<evidence type="ECO:0000256" key="4">
    <source>
        <dbReference type="ARBA" id="ARBA00022840"/>
    </source>
</evidence>
<reference evidence="11 12" key="1">
    <citation type="journal article" date="2012" name="Genome Biol.">
        <title>The genome of the polar eukaryotic microalga coccomyxa subellipsoidea reveals traits of cold adaptation.</title>
        <authorList>
            <person name="Blanc G."/>
            <person name="Agarkova I."/>
            <person name="Grimwood J."/>
            <person name="Kuo A."/>
            <person name="Brueggeman A."/>
            <person name="Dunigan D."/>
            <person name="Gurnon J."/>
            <person name="Ladunga I."/>
            <person name="Lindquist E."/>
            <person name="Lucas S."/>
            <person name="Pangilinan J."/>
            <person name="Proschold T."/>
            <person name="Salamov A."/>
            <person name="Schmutz J."/>
            <person name="Weeks D."/>
            <person name="Yamada T."/>
            <person name="Claverie J.M."/>
            <person name="Grigoriev I."/>
            <person name="Van Etten J."/>
            <person name="Lomsadze A."/>
            <person name="Borodovsky M."/>
        </authorList>
    </citation>
    <scope>NUCLEOTIDE SEQUENCE [LARGE SCALE GENOMIC DNA]</scope>
    <source>
        <strain evidence="11 12">C-169</strain>
    </source>
</reference>
<evidence type="ECO:0000256" key="2">
    <source>
        <dbReference type="ARBA" id="ARBA00022801"/>
    </source>
</evidence>
<dbReference type="STRING" id="574566.I0YQD3"/>
<dbReference type="InterPro" id="IPR011545">
    <property type="entry name" value="DEAD/DEAH_box_helicase_dom"/>
</dbReference>
<accession>I0YQD3</accession>
<dbReference type="PANTHER" id="PTHR18934">
    <property type="entry name" value="ATP-DEPENDENT RNA HELICASE"/>
    <property type="match status" value="1"/>
</dbReference>
<feature type="repeat" description="ANK" evidence="7">
    <location>
        <begin position="434"/>
        <end position="466"/>
    </location>
</feature>
<name>I0YQD3_COCSC</name>
<dbReference type="InterPro" id="IPR036867">
    <property type="entry name" value="R3H_dom_sf"/>
</dbReference>
<dbReference type="AlphaFoldDB" id="I0YQD3"/>
<dbReference type="GeneID" id="17038578"/>
<keyword evidence="7" id="KW-0040">ANK repeat</keyword>
<dbReference type="SMART" id="SM00487">
    <property type="entry name" value="DEXDc"/>
    <property type="match status" value="1"/>
</dbReference>
<dbReference type="Pfam" id="PF21010">
    <property type="entry name" value="HA2_C"/>
    <property type="match status" value="1"/>
</dbReference>
<dbReference type="PROSITE" id="PS50088">
    <property type="entry name" value="ANK_REPEAT"/>
    <property type="match status" value="1"/>
</dbReference>
<evidence type="ECO:0000259" key="9">
    <source>
        <dbReference type="PROSITE" id="PS51192"/>
    </source>
</evidence>
<proteinExistence type="inferred from homology"/>
<evidence type="ECO:0000313" key="12">
    <source>
        <dbReference type="Proteomes" id="UP000007264"/>
    </source>
</evidence>
<dbReference type="FunFam" id="1.20.120.1080:FF:000002">
    <property type="entry name" value="Putative ATP-dependent RNA helicase DHX36"/>
    <property type="match status" value="1"/>
</dbReference>
<dbReference type="EMBL" id="AGSI01000015">
    <property type="protein sequence ID" value="EIE20602.1"/>
    <property type="molecule type" value="Genomic_DNA"/>
</dbReference>
<comment type="similarity">
    <text evidence="6">Belongs to the DExH box helicase family.</text>
</comment>
<evidence type="ECO:0000256" key="7">
    <source>
        <dbReference type="PROSITE-ProRule" id="PRU00023"/>
    </source>
</evidence>
<dbReference type="SUPFAM" id="SSF48403">
    <property type="entry name" value="Ankyrin repeat"/>
    <property type="match status" value="1"/>
</dbReference>
<dbReference type="KEGG" id="csl:COCSUDRAFT_57746"/>
<dbReference type="OrthoDB" id="5600252at2759"/>
<dbReference type="SMART" id="SM00847">
    <property type="entry name" value="HA2"/>
    <property type="match status" value="1"/>
</dbReference>
<evidence type="ECO:0000313" key="11">
    <source>
        <dbReference type="EMBL" id="EIE20602.1"/>
    </source>
</evidence>
<evidence type="ECO:0000256" key="1">
    <source>
        <dbReference type="ARBA" id="ARBA00022741"/>
    </source>
</evidence>
<dbReference type="Pfam" id="PF01424">
    <property type="entry name" value="R3H"/>
    <property type="match status" value="1"/>
</dbReference>
<keyword evidence="3" id="KW-0347">Helicase</keyword>
<dbReference type="CDD" id="cd18791">
    <property type="entry name" value="SF2_C_RHA"/>
    <property type="match status" value="1"/>
</dbReference>
<organism evidence="11 12">
    <name type="scientific">Coccomyxa subellipsoidea (strain C-169)</name>
    <name type="common">Green microalga</name>
    <dbReference type="NCBI Taxonomy" id="574566"/>
    <lineage>
        <taxon>Eukaryota</taxon>
        <taxon>Viridiplantae</taxon>
        <taxon>Chlorophyta</taxon>
        <taxon>core chlorophytes</taxon>
        <taxon>Trebouxiophyceae</taxon>
        <taxon>Trebouxiophyceae incertae sedis</taxon>
        <taxon>Coccomyxaceae</taxon>
        <taxon>Coccomyxa</taxon>
        <taxon>Coccomyxa subellipsoidea</taxon>
    </lineage>
</organism>
<sequence length="1212" mass="129870">MGGFVQSYVFPPGLSNHDRAVVHAECRKYGFTSKSQGKNDNRQVTVYKPAASGRLVKEAFDLPIAPASLDVLQAYYERHPPSDAELAAAMQGGAVASLGAAEHQVHQQVSGRKRRSTVGAAHFPEEEVRRHHAAWARAQQTPAVAAITATRNALPIAPYRNQILQAIANNQVVLVAGETGCGKTTQVPQFLLEDAWAAGRGCRIMCTQPRRISAISIAERVAAERGEKCGTSVGYTIRLESKGGPGSSLMFCTNGVLLRMLTQGEGLDDITHIIVDEIHERDRFADFLLILLRDLLLAHPNLRVVLMSATLHIELFSNYFGGCPVIEVPGFTYPVTDMYLEDVLRLIGYQDALLAQQDGNSSRRGHGGILPPAPNRAEPSDIPKEQREAIESAIMQAFLHGDDEHFDHLLEMTGANSMDEACSTACLNVTHMSTGATALMAAAGKGRLEDVAALLTAGADPLLRSRDGSSAQDWATKFGHSEVADFLSSHMEVAQTSSHAEVSALAVSRYQASTDADEVDLSLIEALLMYICGEGPYSRAEEQGASLGAVLIFLPGWDEIIRLKEQLEGRQSALSGSKYMVLPLHSMVPAAEQRKVFKRAPVGVRKIVLATNIAETAVTIDDIVCVINSGRHKEKSYDPYTNVSTLQATWISKASERQRRGRAGRCQQGVCFHLYSRVRSEGLADFQLPELQRSPLDELSLQVKLLEGAGFGHTSVAEFLDKAVEPPPAVSVANAVRLLQDIGAFEAPGERLTLLGRHLAALPLPPRIGKMLLYGVLFGCLDPILTVSCCMAYRDPWVLPIEATARRAASAAKQTLSDGAGGCSDHLALVRAYNTWSAEKGRGREYAYAAATHISGGTMCMIEGMRGQLLGELTARGFVSSLDAASVNARDVGLVRSVMAAGFYPLVGRLLSKKLERGQAPRKSAHILTAKEEKVKIHPSSVNFQLDAPVVRKGEPRPCPIIIFEEVTRNESVLAVRQCTAVNPHVLPLVAASLRVAGEVEDSDMGGWNSDSDGDGANGLPSGPAWVDDEDMEEGMGPATQLEIDGWLSLRVPTAAAAPLLCLRQRLNTCFAAKVSNPRGVLDEAHAGALQTAASLFSLEAGGPESGFSLEAAVPMPFSHSGGRFSAPYNANPYRGGGRGAGRVAGRHHGGGGGHIPQHSMPSRGHVPAARGRGRSHEHMLRAMPVAAAAGDAYFDAPQLSHSPGGRGQVML</sequence>
<dbReference type="Gene3D" id="1.20.120.1080">
    <property type="match status" value="1"/>
</dbReference>
<feature type="domain" description="Helicase C-terminal" evidence="10">
    <location>
        <begin position="523"/>
        <end position="707"/>
    </location>
</feature>
<feature type="domain" description="Helicase ATP-binding" evidence="9">
    <location>
        <begin position="164"/>
        <end position="329"/>
    </location>
</feature>
<dbReference type="SMART" id="SM00490">
    <property type="entry name" value="HELICc"/>
    <property type="match status" value="1"/>
</dbReference>
<dbReference type="Pfam" id="PF04408">
    <property type="entry name" value="WHD_HA2"/>
    <property type="match status" value="1"/>
</dbReference>
<dbReference type="InterPro" id="IPR001650">
    <property type="entry name" value="Helicase_C-like"/>
</dbReference>
<dbReference type="SUPFAM" id="SSF82708">
    <property type="entry name" value="R3H domain"/>
    <property type="match status" value="1"/>
</dbReference>
<keyword evidence="4" id="KW-0067">ATP-binding</keyword>
<dbReference type="CDD" id="cd17917">
    <property type="entry name" value="DEXHc_RHA-like"/>
    <property type="match status" value="1"/>
</dbReference>
<evidence type="ECO:0000256" key="3">
    <source>
        <dbReference type="ARBA" id="ARBA00022806"/>
    </source>
</evidence>
<dbReference type="FunFam" id="3.40.50.300:FF:000526">
    <property type="entry name" value="DExH-box ATP-dependent RNA helicase DExH3"/>
    <property type="match status" value="1"/>
</dbReference>
<comment type="caution">
    <text evidence="11">The sequence shown here is derived from an EMBL/GenBank/DDBJ whole genome shotgun (WGS) entry which is preliminary data.</text>
</comment>
<dbReference type="GO" id="GO:0003723">
    <property type="term" value="F:RNA binding"/>
    <property type="evidence" value="ECO:0007669"/>
    <property type="project" value="UniProtKB-KW"/>
</dbReference>
<evidence type="ECO:0000256" key="6">
    <source>
        <dbReference type="ARBA" id="ARBA00060772"/>
    </source>
</evidence>
<dbReference type="Gene3D" id="3.30.1370.50">
    <property type="entry name" value="R3H-like domain"/>
    <property type="match status" value="1"/>
</dbReference>
<evidence type="ECO:0000256" key="8">
    <source>
        <dbReference type="SAM" id="MobiDB-lite"/>
    </source>
</evidence>
<dbReference type="Gene3D" id="1.25.40.20">
    <property type="entry name" value="Ankyrin repeat-containing domain"/>
    <property type="match status" value="1"/>
</dbReference>
<dbReference type="Proteomes" id="UP000007264">
    <property type="component" value="Unassembled WGS sequence"/>
</dbReference>